<dbReference type="GO" id="GO:0016787">
    <property type="term" value="F:hydrolase activity"/>
    <property type="evidence" value="ECO:0007669"/>
    <property type="project" value="UniProtKB-KW"/>
</dbReference>
<evidence type="ECO:0000256" key="1">
    <source>
        <dbReference type="ARBA" id="ARBA00006336"/>
    </source>
</evidence>
<dbReference type="STRING" id="240303.SAMN05421677_107128"/>
<dbReference type="Gene3D" id="3.40.50.850">
    <property type="entry name" value="Isochorismatase-like"/>
    <property type="match status" value="1"/>
</dbReference>
<dbReference type="PANTHER" id="PTHR43540">
    <property type="entry name" value="PEROXYUREIDOACRYLATE/UREIDOACRYLATE AMIDOHYDROLASE-RELATED"/>
    <property type="match status" value="1"/>
</dbReference>
<evidence type="ECO:0000256" key="2">
    <source>
        <dbReference type="ARBA" id="ARBA00022801"/>
    </source>
</evidence>
<evidence type="ECO:0000313" key="5">
    <source>
        <dbReference type="Proteomes" id="UP000198860"/>
    </source>
</evidence>
<accession>A0A1H0LUR4</accession>
<evidence type="ECO:0000259" key="3">
    <source>
        <dbReference type="Pfam" id="PF00857"/>
    </source>
</evidence>
<gene>
    <name evidence="4" type="ORF">SAMN05421677_107128</name>
</gene>
<proteinExistence type="inferred from homology"/>
<sequence length="203" mass="22925">MSDTFQGFGESIHFGKNPAVLVVDFINGFTDESCDLGSNLDEKVSHTKRLLDIARSRRLPILFTTVVYEPHYLDGGHFIEKVPALKCLLRDSGWVDLDKRLEWRENEEPLIEKKFASSFFGTSLHSILAYKNVDTLIITGCTTSGCIRATVVDALQYGYKAIVPKECVGDRSEKAHHSNLYDIQTKYGEVMAVEDVRNYLKTI</sequence>
<reference evidence="5" key="1">
    <citation type="submission" date="2016-10" db="EMBL/GenBank/DDBJ databases">
        <authorList>
            <person name="Varghese N."/>
            <person name="Submissions S."/>
        </authorList>
    </citation>
    <scope>NUCLEOTIDE SEQUENCE [LARGE SCALE GENOMIC DNA]</scope>
    <source>
        <strain evidence="5">CGMCC 1.3703</strain>
    </source>
</reference>
<dbReference type="AlphaFoldDB" id="A0A1H0LUR4"/>
<dbReference type="InterPro" id="IPR036380">
    <property type="entry name" value="Isochorismatase-like_sf"/>
</dbReference>
<dbReference type="RefSeq" id="WP_089652191.1">
    <property type="nucleotide sequence ID" value="NZ_FNIZ01000007.1"/>
</dbReference>
<comment type="similarity">
    <text evidence="1">Belongs to the isochorismatase family.</text>
</comment>
<feature type="domain" description="Isochorismatase-like" evidence="3">
    <location>
        <begin position="19"/>
        <end position="195"/>
    </location>
</feature>
<dbReference type="Proteomes" id="UP000198860">
    <property type="component" value="Unassembled WGS sequence"/>
</dbReference>
<dbReference type="SUPFAM" id="SSF52499">
    <property type="entry name" value="Isochorismatase-like hydrolases"/>
    <property type="match status" value="1"/>
</dbReference>
<dbReference type="PANTHER" id="PTHR43540:SF1">
    <property type="entry name" value="ISOCHORISMATASE HYDROLASE"/>
    <property type="match status" value="1"/>
</dbReference>
<dbReference type="OrthoDB" id="9785724at2"/>
<dbReference type="EMBL" id="FNIZ01000007">
    <property type="protein sequence ID" value="SDO71781.1"/>
    <property type="molecule type" value="Genomic_DNA"/>
</dbReference>
<dbReference type="Pfam" id="PF00857">
    <property type="entry name" value="Isochorismatase"/>
    <property type="match status" value="1"/>
</dbReference>
<dbReference type="InterPro" id="IPR050272">
    <property type="entry name" value="Isochorismatase-like_hydrls"/>
</dbReference>
<keyword evidence="5" id="KW-1185">Reference proteome</keyword>
<dbReference type="InterPro" id="IPR000868">
    <property type="entry name" value="Isochorismatase-like_dom"/>
</dbReference>
<name>A0A1H0LUR4_HALAD</name>
<protein>
    <submittedName>
        <fullName evidence="4">Nicotinamidase-related amidase</fullName>
    </submittedName>
</protein>
<organism evidence="4 5">
    <name type="scientific">Halobacillus aidingensis</name>
    <dbReference type="NCBI Taxonomy" id="240303"/>
    <lineage>
        <taxon>Bacteria</taxon>
        <taxon>Bacillati</taxon>
        <taxon>Bacillota</taxon>
        <taxon>Bacilli</taxon>
        <taxon>Bacillales</taxon>
        <taxon>Bacillaceae</taxon>
        <taxon>Halobacillus</taxon>
    </lineage>
</organism>
<keyword evidence="2" id="KW-0378">Hydrolase</keyword>
<evidence type="ECO:0000313" key="4">
    <source>
        <dbReference type="EMBL" id="SDO71781.1"/>
    </source>
</evidence>